<dbReference type="InterPro" id="IPR000873">
    <property type="entry name" value="AMP-dep_synth/lig_dom"/>
</dbReference>
<evidence type="ECO:0000259" key="1">
    <source>
        <dbReference type="Pfam" id="PF00501"/>
    </source>
</evidence>
<dbReference type="Gene3D" id="3.30.300.30">
    <property type="match status" value="1"/>
</dbReference>
<keyword evidence="3" id="KW-0436">Ligase</keyword>
<dbReference type="InterPro" id="IPR045851">
    <property type="entry name" value="AMP-bd_C_sf"/>
</dbReference>
<dbReference type="Gene3D" id="2.30.38.10">
    <property type="entry name" value="Luciferase, Domain 3"/>
    <property type="match status" value="1"/>
</dbReference>
<dbReference type="CDD" id="cd05936">
    <property type="entry name" value="FC-FACS_FadD_like"/>
    <property type="match status" value="1"/>
</dbReference>
<dbReference type="EMBL" id="JAGGKK010000012">
    <property type="protein sequence ID" value="MBP1949394.1"/>
    <property type="molecule type" value="Genomic_DNA"/>
</dbReference>
<dbReference type="Gene3D" id="3.40.50.980">
    <property type="match status" value="2"/>
</dbReference>
<dbReference type="Pfam" id="PF13193">
    <property type="entry name" value="AMP-binding_C"/>
    <property type="match status" value="1"/>
</dbReference>
<protein>
    <submittedName>
        <fullName evidence="3">Long-chain acyl-CoA synthetase</fullName>
        <ecNumber evidence="3">6.2.1.3</ecNumber>
    </submittedName>
</protein>
<evidence type="ECO:0000313" key="4">
    <source>
        <dbReference type="Proteomes" id="UP001519328"/>
    </source>
</evidence>
<dbReference type="InterPro" id="IPR020845">
    <property type="entry name" value="AMP-binding_CS"/>
</dbReference>
<dbReference type="Pfam" id="PF00501">
    <property type="entry name" value="AMP-binding"/>
    <property type="match status" value="1"/>
</dbReference>
<dbReference type="GO" id="GO:0004467">
    <property type="term" value="F:long-chain fatty acid-CoA ligase activity"/>
    <property type="evidence" value="ECO:0007669"/>
    <property type="project" value="UniProtKB-EC"/>
</dbReference>
<dbReference type="SUPFAM" id="SSF56801">
    <property type="entry name" value="Acetyl-CoA synthetase-like"/>
    <property type="match status" value="1"/>
</dbReference>
<sequence length="537" mass="59822">MNKTWLKHYPEHIKKELEIPNDSVPDMLKNAIANYGDHQALYFYGKEITYKELGTQTGAFASSLQQDGNGINKGDRVALMLPNCPHYVISYYGTLQAGGTVTQVNPMLVGKELEHILTDSGAETIVIYEPLLPVLNQIIDNTSVKRVIKVNLEGRDTEDSIAVGFTAFLKQAQRPPEPVEIDPKEDLAVLQYTGGTTGRSKGVMLTHRNILTNTLQVYEYFKDEIQSGKDRYLTVIPLFHVFGMTACMNLSIYTGSLSIMLPKFELEEVLQTIKDLKPTSFPGVPTMYVALTSHPKAEEYGIDSIRICNSGSAPMPGELLRSFEEKTGAKILEGYGLSESAPVTHCNPFFAERKPGSIGIGIPSTDYKIVDLAEGTEEVPVGETGEIVIRGPQVMKGYWNMPEETANTLRDGWLYTGDIARMDEDGYAYIVDRKKDLIIASGFNIYPRDVEEVIYEHPAVQEAVVVGIPDAYRGETVKAVVVLKDGKQCDEEELIAYCKENMASYKVPRVVEFRDELPKTNVGKILRRAIRDESLQK</sequence>
<evidence type="ECO:0000259" key="2">
    <source>
        <dbReference type="Pfam" id="PF13193"/>
    </source>
</evidence>
<name>A0ABS4HFL5_9BACI</name>
<dbReference type="InterPro" id="IPR050237">
    <property type="entry name" value="ATP-dep_AMP-bd_enzyme"/>
</dbReference>
<feature type="domain" description="AMP-binding enzyme C-terminal" evidence="2">
    <location>
        <begin position="450"/>
        <end position="524"/>
    </location>
</feature>
<dbReference type="Proteomes" id="UP001519328">
    <property type="component" value="Unassembled WGS sequence"/>
</dbReference>
<evidence type="ECO:0000313" key="3">
    <source>
        <dbReference type="EMBL" id="MBP1949394.1"/>
    </source>
</evidence>
<dbReference type="PROSITE" id="PS00455">
    <property type="entry name" value="AMP_BINDING"/>
    <property type="match status" value="1"/>
</dbReference>
<reference evidence="3 4" key="1">
    <citation type="submission" date="2021-03" db="EMBL/GenBank/DDBJ databases">
        <title>Genomic Encyclopedia of Type Strains, Phase IV (KMG-IV): sequencing the most valuable type-strain genomes for metagenomic binning, comparative biology and taxonomic classification.</title>
        <authorList>
            <person name="Goeker M."/>
        </authorList>
    </citation>
    <scope>NUCLEOTIDE SEQUENCE [LARGE SCALE GENOMIC DNA]</scope>
    <source>
        <strain evidence="3 4">DSM 21085</strain>
    </source>
</reference>
<keyword evidence="4" id="KW-1185">Reference proteome</keyword>
<dbReference type="RefSeq" id="WP_245251551.1">
    <property type="nucleotide sequence ID" value="NZ_JAGGKK010000012.1"/>
</dbReference>
<gene>
    <name evidence="3" type="ORF">J2Z82_002331</name>
</gene>
<dbReference type="PANTHER" id="PTHR43767">
    <property type="entry name" value="LONG-CHAIN-FATTY-ACID--COA LIGASE"/>
    <property type="match status" value="1"/>
</dbReference>
<dbReference type="NCBIfam" id="NF004837">
    <property type="entry name" value="PRK06187.1"/>
    <property type="match status" value="1"/>
</dbReference>
<feature type="domain" description="AMP-dependent synthetase/ligase" evidence="1">
    <location>
        <begin position="30"/>
        <end position="399"/>
    </location>
</feature>
<proteinExistence type="predicted"/>
<accession>A0ABS4HFL5</accession>
<dbReference type="PANTHER" id="PTHR43767:SF9">
    <property type="entry name" value="LONG-CHAIN-FATTY-ACID--COA LIGASE"/>
    <property type="match status" value="1"/>
</dbReference>
<dbReference type="EC" id="6.2.1.3" evidence="3"/>
<organism evidence="3 4">
    <name type="scientific">Virgibacillus litoralis</name>
    <dbReference type="NCBI Taxonomy" id="578221"/>
    <lineage>
        <taxon>Bacteria</taxon>
        <taxon>Bacillati</taxon>
        <taxon>Bacillota</taxon>
        <taxon>Bacilli</taxon>
        <taxon>Bacillales</taxon>
        <taxon>Bacillaceae</taxon>
        <taxon>Virgibacillus</taxon>
    </lineage>
</organism>
<comment type="caution">
    <text evidence="3">The sequence shown here is derived from an EMBL/GenBank/DDBJ whole genome shotgun (WGS) entry which is preliminary data.</text>
</comment>
<dbReference type="InterPro" id="IPR025110">
    <property type="entry name" value="AMP-bd_C"/>
</dbReference>